<dbReference type="HOGENOM" id="CLU_994101_0_0_1"/>
<accession>A0A0D2DK18</accession>
<evidence type="ECO:0000313" key="1">
    <source>
        <dbReference type="EMBL" id="KIW36034.1"/>
    </source>
</evidence>
<protein>
    <submittedName>
        <fullName evidence="1">Uncharacterized protein</fullName>
    </submittedName>
</protein>
<dbReference type="GeneID" id="27363741"/>
<sequence length="280" mass="31565">MTRRLVQNMDSIAILYSCRPPFLPKQSNHEGKLSKFDEIKTNAMHVSDSKSSDPLHQDDSATIFEEDLQLEDECESIAHDTGDYRIQKIVESSPTGWQVLRSSDGVVYIAFENMEDLDSHLRGLELRNSLDINHDGFEVGFVLAVLRHSPSSLNLTSMEKELLEGFIWRTVEEVLQVGSTDFRGGSLQRKRQVTGLELLRRSACSQDSLMWYFPPAPRFPLPGKLSKVWPIGENWLTSFQDLEGQDLITCTVDFEIGHVNASGILFKHPGRIDVGILCGV</sequence>
<dbReference type="EMBL" id="KN847380">
    <property type="protein sequence ID" value="KIW36034.1"/>
    <property type="molecule type" value="Genomic_DNA"/>
</dbReference>
<evidence type="ECO:0000313" key="2">
    <source>
        <dbReference type="Proteomes" id="UP000053342"/>
    </source>
</evidence>
<dbReference type="RefSeq" id="XP_016256250.1">
    <property type="nucleotide sequence ID" value="XM_016413377.1"/>
</dbReference>
<reference evidence="1 2" key="1">
    <citation type="submission" date="2015-01" db="EMBL/GenBank/DDBJ databases">
        <title>The Genome Sequence of Exophiala oligosperma CBS72588.</title>
        <authorList>
            <consortium name="The Broad Institute Genomics Platform"/>
            <person name="Cuomo C."/>
            <person name="de Hoog S."/>
            <person name="Gorbushina A."/>
            <person name="Stielow B."/>
            <person name="Teixiera M."/>
            <person name="Abouelleil A."/>
            <person name="Chapman S.B."/>
            <person name="Priest M."/>
            <person name="Young S.K."/>
            <person name="Wortman J."/>
            <person name="Nusbaum C."/>
            <person name="Birren B."/>
        </authorList>
    </citation>
    <scope>NUCLEOTIDE SEQUENCE [LARGE SCALE GENOMIC DNA]</scope>
    <source>
        <strain evidence="1 2">CBS 72588</strain>
    </source>
</reference>
<dbReference type="AlphaFoldDB" id="A0A0D2DK18"/>
<gene>
    <name evidence="1" type="ORF">PV06_11667</name>
</gene>
<dbReference type="Proteomes" id="UP000053342">
    <property type="component" value="Unassembled WGS sequence"/>
</dbReference>
<name>A0A0D2DK18_9EURO</name>
<keyword evidence="2" id="KW-1185">Reference proteome</keyword>
<proteinExistence type="predicted"/>
<dbReference type="VEuPathDB" id="FungiDB:PV06_11667"/>
<organism evidence="1 2">
    <name type="scientific">Exophiala oligosperma</name>
    <dbReference type="NCBI Taxonomy" id="215243"/>
    <lineage>
        <taxon>Eukaryota</taxon>
        <taxon>Fungi</taxon>
        <taxon>Dikarya</taxon>
        <taxon>Ascomycota</taxon>
        <taxon>Pezizomycotina</taxon>
        <taxon>Eurotiomycetes</taxon>
        <taxon>Chaetothyriomycetidae</taxon>
        <taxon>Chaetothyriales</taxon>
        <taxon>Herpotrichiellaceae</taxon>
        <taxon>Exophiala</taxon>
    </lineage>
</organism>